<proteinExistence type="predicted"/>
<dbReference type="GO" id="GO:0030655">
    <property type="term" value="P:beta-lactam antibiotic catabolic process"/>
    <property type="evidence" value="ECO:0007669"/>
    <property type="project" value="InterPro"/>
</dbReference>
<protein>
    <recommendedName>
        <fullName evidence="1">Beta-lactamase class A catalytic domain-containing protein</fullName>
    </recommendedName>
</protein>
<keyword evidence="3" id="KW-1185">Reference proteome</keyword>
<dbReference type="GO" id="GO:0046677">
    <property type="term" value="P:response to antibiotic"/>
    <property type="evidence" value="ECO:0007669"/>
    <property type="project" value="InterPro"/>
</dbReference>
<evidence type="ECO:0000259" key="1">
    <source>
        <dbReference type="Pfam" id="PF13354"/>
    </source>
</evidence>
<dbReference type="InterPro" id="IPR045155">
    <property type="entry name" value="Beta-lactam_cat"/>
</dbReference>
<name>A0A917ALE9_9MICC</name>
<evidence type="ECO:0000313" key="2">
    <source>
        <dbReference type="EMBL" id="GGE59594.1"/>
    </source>
</evidence>
<comment type="caution">
    <text evidence="2">The sequence shown here is derived from an EMBL/GenBank/DDBJ whole genome shotgun (WGS) entry which is preliminary data.</text>
</comment>
<dbReference type="PANTHER" id="PTHR35333:SF3">
    <property type="entry name" value="BETA-LACTAMASE-TYPE TRANSPEPTIDASE FOLD CONTAINING PROTEIN"/>
    <property type="match status" value="1"/>
</dbReference>
<dbReference type="Pfam" id="PF13354">
    <property type="entry name" value="Beta-lactamase2"/>
    <property type="match status" value="2"/>
</dbReference>
<dbReference type="RefSeq" id="WP_188682199.1">
    <property type="nucleotide sequence ID" value="NZ_BMIS01000001.1"/>
</dbReference>
<feature type="domain" description="Beta-lactamase class A catalytic" evidence="1">
    <location>
        <begin position="346"/>
        <end position="522"/>
    </location>
</feature>
<dbReference type="PANTHER" id="PTHR35333">
    <property type="entry name" value="BETA-LACTAMASE"/>
    <property type="match status" value="1"/>
</dbReference>
<dbReference type="EMBL" id="BMIS01000001">
    <property type="protein sequence ID" value="GGE59594.1"/>
    <property type="molecule type" value="Genomic_DNA"/>
</dbReference>
<sequence>MSRSRALDALEQQMWALTDVQPFDVQWQIQDLTASGVRTIGAGAHIQAASFSTRKVSVLLACLARVHRGDLCLGMRLPIAEEHRAGVQAGIMKNMAAGVELTLEDHLRQMMITSDNICTQLVFEAIGRAAGDPLEEVNRYVTEVGLTATVHREIFPRTGELSWDHSIEQMTVTSAADQVQLLGALGRATGCEGAAAQLCITPVLARFAVGLMRQIHTPRLGAETRSVDFAEKNGRGLRGLSQVGLALAEDGGPVAAAAVFAENVPAELAGGQPGRVAAYDLFSAVGRAVEAWYTGDAAPAAPGQVQVASRGAVTGGVGRSGQVPRPWAAVRALGTAGSGSRGVRGLEHRAAQSHPLAGAGKLLAVLALAERAEHQPGLSETAVEITASHRRRASNGPLRTLTGELTVSLADALALVVSTSDVAAALAVRDSLEGHGLRLESEVQRLLDQLRAHGAPLPATRVMMWEGDSAPTGDLIAGETSPQDLVEILARLSAAGGLGSLAEADAAGVSAGAAGRVLGWMSQVFEPAGLAFALPGCGPRGVPQWSLSAAEPHATEATRGWASVLITHQGADPISGTVACAAAYVPEGDASSGLPADVHGVLGQLGLEAYRAVEGRGLPQS</sequence>
<feature type="domain" description="Beta-lactamase class A catalytic" evidence="1">
    <location>
        <begin position="40"/>
        <end position="260"/>
    </location>
</feature>
<dbReference type="InterPro" id="IPR012338">
    <property type="entry name" value="Beta-lactam/transpept-like"/>
</dbReference>
<reference evidence="2" key="1">
    <citation type="journal article" date="2014" name="Int. J. Syst. Evol. Microbiol.">
        <title>Complete genome sequence of Corynebacterium casei LMG S-19264T (=DSM 44701T), isolated from a smear-ripened cheese.</title>
        <authorList>
            <consortium name="US DOE Joint Genome Institute (JGI-PGF)"/>
            <person name="Walter F."/>
            <person name="Albersmeier A."/>
            <person name="Kalinowski J."/>
            <person name="Ruckert C."/>
        </authorList>
    </citation>
    <scope>NUCLEOTIDE SEQUENCE</scope>
    <source>
        <strain evidence="2">CGMCC 1.15388</strain>
    </source>
</reference>
<reference evidence="2" key="2">
    <citation type="submission" date="2020-09" db="EMBL/GenBank/DDBJ databases">
        <authorList>
            <person name="Sun Q."/>
            <person name="Zhou Y."/>
        </authorList>
    </citation>
    <scope>NUCLEOTIDE SEQUENCE</scope>
    <source>
        <strain evidence="2">CGMCC 1.15388</strain>
    </source>
</reference>
<gene>
    <name evidence="2" type="ORF">GCM10011401_03000</name>
</gene>
<dbReference type="Gene3D" id="3.40.710.10">
    <property type="entry name" value="DD-peptidase/beta-lactamase superfamily"/>
    <property type="match status" value="2"/>
</dbReference>
<dbReference type="InterPro" id="IPR000871">
    <property type="entry name" value="Beta-lactam_class-A"/>
</dbReference>
<organism evidence="2 3">
    <name type="scientific">Nesterenkonia cremea</name>
    <dbReference type="NCBI Taxonomy" id="1882340"/>
    <lineage>
        <taxon>Bacteria</taxon>
        <taxon>Bacillati</taxon>
        <taxon>Actinomycetota</taxon>
        <taxon>Actinomycetes</taxon>
        <taxon>Micrococcales</taxon>
        <taxon>Micrococcaceae</taxon>
        <taxon>Nesterenkonia</taxon>
    </lineage>
</organism>
<evidence type="ECO:0000313" key="3">
    <source>
        <dbReference type="Proteomes" id="UP000633136"/>
    </source>
</evidence>
<dbReference type="AlphaFoldDB" id="A0A917ALE9"/>
<dbReference type="SUPFAM" id="SSF56601">
    <property type="entry name" value="beta-lactamase/transpeptidase-like"/>
    <property type="match status" value="2"/>
</dbReference>
<dbReference type="GO" id="GO:0008800">
    <property type="term" value="F:beta-lactamase activity"/>
    <property type="evidence" value="ECO:0007669"/>
    <property type="project" value="InterPro"/>
</dbReference>
<dbReference type="Proteomes" id="UP000633136">
    <property type="component" value="Unassembled WGS sequence"/>
</dbReference>
<accession>A0A917ALE9</accession>